<evidence type="ECO:0000313" key="2">
    <source>
        <dbReference type="EMBL" id="MBF4770459.1"/>
    </source>
</evidence>
<keyword evidence="1" id="KW-0812">Transmembrane</keyword>
<sequence>MTTTKTLVAATIVLFGVDLAGGLLAVGAGVNTWSEAWGGKALLAAPLPMIAVQALLVAVAARRSGRAAMVACGLLATACLVSVASGFFDGGLGNDELTPGLAAFQVFLLVVTGGVGVLALLRLRELAGAQHTAGSAQQPMA</sequence>
<evidence type="ECO:0000256" key="1">
    <source>
        <dbReference type="SAM" id="Phobius"/>
    </source>
</evidence>
<keyword evidence="1" id="KW-0472">Membrane</keyword>
<keyword evidence="3" id="KW-1185">Reference proteome</keyword>
<dbReference type="Proteomes" id="UP000660668">
    <property type="component" value="Unassembled WGS sequence"/>
</dbReference>
<proteinExistence type="predicted"/>
<gene>
    <name evidence="2" type="ORF">ISU10_22020</name>
</gene>
<feature type="transmembrane region" description="Helical" evidence="1">
    <location>
        <begin position="68"/>
        <end position="88"/>
    </location>
</feature>
<accession>A0A930YPP0</accession>
<comment type="caution">
    <text evidence="2">The sequence shown here is derived from an EMBL/GenBank/DDBJ whole genome shotgun (WGS) entry which is preliminary data.</text>
</comment>
<keyword evidence="1" id="KW-1133">Transmembrane helix</keyword>
<dbReference type="AlphaFoldDB" id="A0A930YPP0"/>
<evidence type="ECO:0000313" key="3">
    <source>
        <dbReference type="Proteomes" id="UP000660668"/>
    </source>
</evidence>
<dbReference type="RefSeq" id="WP_194698603.1">
    <property type="nucleotide sequence ID" value="NZ_JADKPO010000052.1"/>
</dbReference>
<reference evidence="2" key="1">
    <citation type="submission" date="2020-11" db="EMBL/GenBank/DDBJ databases">
        <title>Nocardioides cynanchi sp. nov., isolated from soil of rhizosphere of Cynanchum wilfordii.</title>
        <authorList>
            <person name="Lee J.-S."/>
            <person name="Suh M.K."/>
            <person name="Kim J.-S."/>
        </authorList>
    </citation>
    <scope>NUCLEOTIDE SEQUENCE</scope>
    <source>
        <strain evidence="2">KCTC 19276</strain>
    </source>
</reference>
<organism evidence="2 3">
    <name type="scientific">Nocardioides agariphilus</name>
    <dbReference type="NCBI Taxonomy" id="433664"/>
    <lineage>
        <taxon>Bacteria</taxon>
        <taxon>Bacillati</taxon>
        <taxon>Actinomycetota</taxon>
        <taxon>Actinomycetes</taxon>
        <taxon>Propionibacteriales</taxon>
        <taxon>Nocardioidaceae</taxon>
        <taxon>Nocardioides</taxon>
    </lineage>
</organism>
<feature type="transmembrane region" description="Helical" evidence="1">
    <location>
        <begin position="100"/>
        <end position="121"/>
    </location>
</feature>
<protein>
    <submittedName>
        <fullName evidence="2">Uncharacterized protein</fullName>
    </submittedName>
</protein>
<name>A0A930YPP0_9ACTN</name>
<dbReference type="EMBL" id="JADKPO010000052">
    <property type="protein sequence ID" value="MBF4770459.1"/>
    <property type="molecule type" value="Genomic_DNA"/>
</dbReference>
<feature type="transmembrane region" description="Helical" evidence="1">
    <location>
        <begin position="41"/>
        <end position="61"/>
    </location>
</feature>